<protein>
    <submittedName>
        <fullName evidence="2">Uncharacterized protein</fullName>
    </submittedName>
</protein>
<keyword evidence="1" id="KW-0812">Transmembrane</keyword>
<dbReference type="PATRIC" id="fig|665004.4.peg.3503"/>
<feature type="transmembrane region" description="Helical" evidence="1">
    <location>
        <begin position="82"/>
        <end position="103"/>
    </location>
</feature>
<dbReference type="RefSeq" id="WP_068758132.1">
    <property type="nucleotide sequence ID" value="NZ_KQ950185.1"/>
</dbReference>
<organism evidence="2 3">
    <name type="scientific">Thermobifida cellulosilytica TB100</name>
    <dbReference type="NCBI Taxonomy" id="665004"/>
    <lineage>
        <taxon>Bacteria</taxon>
        <taxon>Bacillati</taxon>
        <taxon>Actinomycetota</taxon>
        <taxon>Actinomycetes</taxon>
        <taxon>Streptosporangiales</taxon>
        <taxon>Nocardiopsidaceae</taxon>
        <taxon>Thermobifida</taxon>
    </lineage>
</organism>
<comment type="caution">
    <text evidence="2">The sequence shown here is derived from an EMBL/GenBank/DDBJ whole genome shotgun (WGS) entry which is preliminary data.</text>
</comment>
<evidence type="ECO:0000256" key="1">
    <source>
        <dbReference type="SAM" id="Phobius"/>
    </source>
</evidence>
<dbReference type="Proteomes" id="UP000074382">
    <property type="component" value="Unassembled WGS sequence"/>
</dbReference>
<feature type="transmembrane region" description="Helical" evidence="1">
    <location>
        <begin position="160"/>
        <end position="181"/>
    </location>
</feature>
<gene>
    <name evidence="2" type="ORF">AC529_07755</name>
</gene>
<feature type="transmembrane region" description="Helical" evidence="1">
    <location>
        <begin position="109"/>
        <end position="128"/>
    </location>
</feature>
<sequence length="202" mass="20079">MNSSPVSPPIPTNSARPRGALLMVVFAFVGAMSASSALADTMSMLLALGGSMLATLVVVAFTTRAGFSGSHEPSEQGWQRAWFFLIGALQVVAVAAAAATLNALGRPELLPGAVSTAVGLLLLPLTVVFRRGLYLWTGLLLCVIGGTGLVLALTGNAEPAQIAVGFAAAAVLWLAALLLALTGGADAAAAPGSDTAPPAASG</sequence>
<feature type="transmembrane region" description="Helical" evidence="1">
    <location>
        <begin position="44"/>
        <end position="61"/>
    </location>
</feature>
<keyword evidence="3" id="KW-1185">Reference proteome</keyword>
<keyword evidence="1" id="KW-0472">Membrane</keyword>
<proteinExistence type="predicted"/>
<accession>A0A147KIY2</accession>
<name>A0A147KIY2_THECS</name>
<reference evidence="3" key="1">
    <citation type="journal article" date="2017" name="Acta Aliment.">
        <title>Plant polysaccharide degrading enzyme system of Thermpbifida cellulosilytica TB100 revealed by de novo genome project data.</title>
        <authorList>
            <person name="Toth A."/>
            <person name="Baka E."/>
            <person name="Luzics S."/>
            <person name="Bata-Vidacs I."/>
            <person name="Nagy I."/>
            <person name="Balint B."/>
            <person name="Herceg R."/>
            <person name="Olasz F."/>
            <person name="Wilk T."/>
            <person name="Nagy T."/>
            <person name="Kriszt B."/>
            <person name="Nagy I."/>
            <person name="Kukolya J."/>
        </authorList>
    </citation>
    <scope>NUCLEOTIDE SEQUENCE [LARGE SCALE GENOMIC DNA]</scope>
    <source>
        <strain evidence="3">TB100</strain>
    </source>
</reference>
<evidence type="ECO:0000313" key="2">
    <source>
        <dbReference type="EMBL" id="KUP97262.1"/>
    </source>
</evidence>
<feature type="transmembrane region" description="Helical" evidence="1">
    <location>
        <begin position="133"/>
        <end position="154"/>
    </location>
</feature>
<dbReference type="EMBL" id="LGEM01000032">
    <property type="protein sequence ID" value="KUP97262.1"/>
    <property type="molecule type" value="Genomic_DNA"/>
</dbReference>
<keyword evidence="1" id="KW-1133">Transmembrane helix</keyword>
<evidence type="ECO:0000313" key="3">
    <source>
        <dbReference type="Proteomes" id="UP000074382"/>
    </source>
</evidence>
<feature type="transmembrane region" description="Helical" evidence="1">
    <location>
        <begin position="20"/>
        <end position="38"/>
    </location>
</feature>
<dbReference type="AlphaFoldDB" id="A0A147KIY2"/>